<dbReference type="SUPFAM" id="SSF51905">
    <property type="entry name" value="FAD/NAD(P)-binding domain"/>
    <property type="match status" value="1"/>
</dbReference>
<reference evidence="6 7" key="1">
    <citation type="submission" date="2020-10" db="EMBL/GenBank/DDBJ databases">
        <title>Degradation of 1,4-Dioxane by Xanthobacter sp. YN2, via a Novel Group-2 Soluble Di-Iron Monooxygenase.</title>
        <authorList>
            <person name="Ma F."/>
            <person name="Wang Y."/>
            <person name="Yang J."/>
            <person name="Guo H."/>
            <person name="Su D."/>
            <person name="Yu L."/>
        </authorList>
    </citation>
    <scope>NUCLEOTIDE SEQUENCE [LARGE SCALE GENOMIC DNA]</scope>
    <source>
        <strain evidence="6 7">YN2</strain>
    </source>
</reference>
<keyword evidence="3" id="KW-0560">Oxidoreductase</keyword>
<dbReference type="Pfam" id="PF07992">
    <property type="entry name" value="Pyr_redox_2"/>
    <property type="match status" value="2"/>
</dbReference>
<accession>A0A974PLT6</accession>
<feature type="compositionally biased region" description="Basic and acidic residues" evidence="4">
    <location>
        <begin position="305"/>
        <end position="314"/>
    </location>
</feature>
<keyword evidence="7" id="KW-1185">Reference proteome</keyword>
<dbReference type="InterPro" id="IPR036291">
    <property type="entry name" value="NAD(P)-bd_dom_sf"/>
</dbReference>
<sequence length="314" mass="34044">MFDAVIIGGGPAGASCALWLKMLGFRPCIVERRPVLGGLQNDNPYPNQWIAPVLNRTGLEVAADIHRHVLEHDIVCRLSEAVTALEVVEGGFRVTTAGGEIILARTAVLASGVRPVKGGFTASDGVIIGPGRTMFHAEFEGQSVAILGGGDNAFENYIFVRKRGATRVTIFARTIRARREFLEKVPPADVRIGAYPVAPDVPSVASQRYDRILVFYGWEPYLPYARHLGLAHSSRGFVETSADCETSVPDLYAIGEIAQRMHPCCVTSMADGVVAAKAIQRTLEQDAVARFAERVRRSAPSGDPARAEPPQRLR</sequence>
<feature type="domain" description="FAD/NAD(P)-binding" evidence="5">
    <location>
        <begin position="208"/>
        <end position="261"/>
    </location>
</feature>
<dbReference type="InterPro" id="IPR023753">
    <property type="entry name" value="FAD/NAD-binding_dom"/>
</dbReference>
<evidence type="ECO:0000259" key="5">
    <source>
        <dbReference type="Pfam" id="PF07992"/>
    </source>
</evidence>
<dbReference type="PANTHER" id="PTHR48105">
    <property type="entry name" value="THIOREDOXIN REDUCTASE 1-RELATED-RELATED"/>
    <property type="match status" value="1"/>
</dbReference>
<gene>
    <name evidence="6" type="ORF">EZH22_23505</name>
</gene>
<dbReference type="Gene3D" id="3.50.50.60">
    <property type="entry name" value="FAD/NAD(P)-binding domain"/>
    <property type="match status" value="3"/>
</dbReference>
<evidence type="ECO:0000256" key="2">
    <source>
        <dbReference type="ARBA" id="ARBA00022630"/>
    </source>
</evidence>
<evidence type="ECO:0000256" key="3">
    <source>
        <dbReference type="ARBA" id="ARBA00023002"/>
    </source>
</evidence>
<organism evidence="6 7">
    <name type="scientific">Xanthobacter dioxanivorans</name>
    <dbReference type="NCBI Taxonomy" id="2528964"/>
    <lineage>
        <taxon>Bacteria</taxon>
        <taxon>Pseudomonadati</taxon>
        <taxon>Pseudomonadota</taxon>
        <taxon>Alphaproteobacteria</taxon>
        <taxon>Hyphomicrobiales</taxon>
        <taxon>Xanthobacteraceae</taxon>
        <taxon>Xanthobacter</taxon>
    </lineage>
</organism>
<evidence type="ECO:0000256" key="4">
    <source>
        <dbReference type="SAM" id="MobiDB-lite"/>
    </source>
</evidence>
<feature type="domain" description="FAD/NAD(P)-binding" evidence="5">
    <location>
        <begin position="3"/>
        <end position="181"/>
    </location>
</feature>
<feature type="region of interest" description="Disordered" evidence="4">
    <location>
        <begin position="294"/>
        <end position="314"/>
    </location>
</feature>
<dbReference type="AlphaFoldDB" id="A0A974PLT6"/>
<evidence type="ECO:0000256" key="1">
    <source>
        <dbReference type="ARBA" id="ARBA00018719"/>
    </source>
</evidence>
<dbReference type="Proteomes" id="UP000596427">
    <property type="component" value="Chromosome"/>
</dbReference>
<name>A0A974PLT6_9HYPH</name>
<dbReference type="InterPro" id="IPR050097">
    <property type="entry name" value="Ferredoxin-NADP_redctase_2"/>
</dbReference>
<dbReference type="GO" id="GO:0016491">
    <property type="term" value="F:oxidoreductase activity"/>
    <property type="evidence" value="ECO:0007669"/>
    <property type="project" value="UniProtKB-KW"/>
</dbReference>
<dbReference type="RefSeq" id="WP_203192828.1">
    <property type="nucleotide sequence ID" value="NZ_CP063362.1"/>
</dbReference>
<evidence type="ECO:0000313" key="7">
    <source>
        <dbReference type="Proteomes" id="UP000596427"/>
    </source>
</evidence>
<dbReference type="SUPFAM" id="SSF51735">
    <property type="entry name" value="NAD(P)-binding Rossmann-fold domains"/>
    <property type="match status" value="1"/>
</dbReference>
<dbReference type="EMBL" id="CP063362">
    <property type="protein sequence ID" value="QRG05955.1"/>
    <property type="molecule type" value="Genomic_DNA"/>
</dbReference>
<proteinExistence type="predicted"/>
<keyword evidence="2" id="KW-0285">Flavoprotein</keyword>
<dbReference type="PRINTS" id="PR00368">
    <property type="entry name" value="FADPNR"/>
</dbReference>
<dbReference type="KEGG" id="xdi:EZH22_23505"/>
<dbReference type="PRINTS" id="PR00469">
    <property type="entry name" value="PNDRDTASEII"/>
</dbReference>
<evidence type="ECO:0000313" key="6">
    <source>
        <dbReference type="EMBL" id="QRG05955.1"/>
    </source>
</evidence>
<protein>
    <recommendedName>
        <fullName evidence="1">Thioredoxin reductase</fullName>
    </recommendedName>
</protein>
<dbReference type="InterPro" id="IPR036188">
    <property type="entry name" value="FAD/NAD-bd_sf"/>
</dbReference>